<dbReference type="OrthoDB" id="2192830at2759"/>
<feature type="region of interest" description="Disordered" evidence="1">
    <location>
        <begin position="153"/>
        <end position="207"/>
    </location>
</feature>
<dbReference type="RefSeq" id="XP_002543157.1">
    <property type="nucleotide sequence ID" value="XM_002543111.1"/>
</dbReference>
<feature type="compositionally biased region" description="Polar residues" evidence="1">
    <location>
        <begin position="367"/>
        <end position="378"/>
    </location>
</feature>
<dbReference type="VEuPathDB" id="FungiDB:UREG_02673"/>
<protein>
    <recommendedName>
        <fullName evidence="4">LysM domain-containing protein</fullName>
    </recommendedName>
</protein>
<dbReference type="InterPro" id="IPR018392">
    <property type="entry name" value="LysM"/>
</dbReference>
<feature type="compositionally biased region" description="Polar residues" evidence="1">
    <location>
        <begin position="70"/>
        <end position="98"/>
    </location>
</feature>
<dbReference type="CDD" id="cd00118">
    <property type="entry name" value="LysM"/>
    <property type="match status" value="1"/>
</dbReference>
<gene>
    <name evidence="2" type="ORF">UREG_02673</name>
</gene>
<proteinExistence type="predicted"/>
<dbReference type="InParanoid" id="C4JHA0"/>
<keyword evidence="3" id="KW-1185">Reference proteome</keyword>
<feature type="region of interest" description="Disordered" evidence="1">
    <location>
        <begin position="1"/>
        <end position="126"/>
    </location>
</feature>
<feature type="compositionally biased region" description="Low complexity" evidence="1">
    <location>
        <begin position="13"/>
        <end position="26"/>
    </location>
</feature>
<name>C4JHA0_UNCRE</name>
<reference evidence="3" key="1">
    <citation type="journal article" date="2009" name="Genome Res.">
        <title>Comparative genomic analyses of the human fungal pathogens Coccidioides and their relatives.</title>
        <authorList>
            <person name="Sharpton T.J."/>
            <person name="Stajich J.E."/>
            <person name="Rounsley S.D."/>
            <person name="Gardner M.J."/>
            <person name="Wortman J.R."/>
            <person name="Jordar V.S."/>
            <person name="Maiti R."/>
            <person name="Kodira C.D."/>
            <person name="Neafsey D.E."/>
            <person name="Zeng Q."/>
            <person name="Hung C.-Y."/>
            <person name="McMahan C."/>
            <person name="Muszewska A."/>
            <person name="Grynberg M."/>
            <person name="Mandel M.A."/>
            <person name="Kellner E.M."/>
            <person name="Barker B.M."/>
            <person name="Galgiani J.N."/>
            <person name="Orbach M.J."/>
            <person name="Kirkland T.N."/>
            <person name="Cole G.T."/>
            <person name="Henn M.R."/>
            <person name="Birren B.W."/>
            <person name="Taylor J.W."/>
        </authorList>
    </citation>
    <scope>NUCLEOTIDE SEQUENCE [LARGE SCALE GENOMIC DNA]</scope>
    <source>
        <strain evidence="3">UAMH 1704</strain>
    </source>
</reference>
<feature type="region of interest" description="Disordered" evidence="1">
    <location>
        <begin position="221"/>
        <end position="254"/>
    </location>
</feature>
<feature type="compositionally biased region" description="Polar residues" evidence="1">
    <location>
        <begin position="153"/>
        <end position="165"/>
    </location>
</feature>
<evidence type="ECO:0000313" key="2">
    <source>
        <dbReference type="EMBL" id="EEP77824.1"/>
    </source>
</evidence>
<feature type="region of interest" description="Disordered" evidence="1">
    <location>
        <begin position="321"/>
        <end position="379"/>
    </location>
</feature>
<sequence>MSSDANPLDPFNSSSTSATSVAASTVRPRNRRLISFVGDGADEAGGLGAGSVSQQAGYTPGATGTLTAGPSSLRNATPSPYSSRTVSPNPRRQFTRSPSGFAGAETFSNGLRTRSGWSANSSGRKSSGFAADLLDTSWSSLQGFASAVMGTSNAHANNRSPLNGSRQRKPSESDYFENGGRKRAGLPATWGPSGPHVTQTPPGSKEDRRAIIQSKKRELLLQANGDSMPDSQGNYKRRTSLEYSPSPARRVEQDDDDSLVYIHRVQPTDSLTGVSIRYGCPLPVLRKSNGFWPSDSIQSRKIVVLPVASCTLKGRRIHVDHNPNQLNRDTNDADDSLNDNSSLVPNTSSTQASRAGESSGGLDDPFFSSQPGKDSSQAPLWKHESWVEVDGFSSPVELGRVARRTLGFFPRARRKSQAHSEAYSDLDTSPSKNQTHRTFSHSPIPHSRGRSTTNSSNISSSSRSHQRNHSIVLFGPGGVGTLDRNATGPGPAPDKLNAFVSAHLPNLAISSQPPPVMGSFHGYNDRISFDSESTLHSSSSTTGLENIGGAIEGWFRKVATKAKSGLNELQQPIQPHDHLGIGGNGDLIELNEASEAGRANSPGWRENTQRRDNRQISSSSNASAPWGSVRGRGIGLKESAKTNGD</sequence>
<feature type="compositionally biased region" description="Polar residues" evidence="1">
    <location>
        <begin position="343"/>
        <end position="353"/>
    </location>
</feature>
<dbReference type="eggNOG" id="ENOG502SBZ1">
    <property type="taxonomic scope" value="Eukaryota"/>
</dbReference>
<feature type="region of interest" description="Disordered" evidence="1">
    <location>
        <begin position="595"/>
        <end position="645"/>
    </location>
</feature>
<dbReference type="GeneID" id="8443120"/>
<feature type="compositionally biased region" description="Low complexity" evidence="1">
    <location>
        <begin position="56"/>
        <end position="69"/>
    </location>
</feature>
<evidence type="ECO:0000256" key="1">
    <source>
        <dbReference type="SAM" id="MobiDB-lite"/>
    </source>
</evidence>
<dbReference type="Gene3D" id="3.10.350.10">
    <property type="entry name" value="LysM domain"/>
    <property type="match status" value="1"/>
</dbReference>
<dbReference type="InterPro" id="IPR036779">
    <property type="entry name" value="LysM_dom_sf"/>
</dbReference>
<feature type="compositionally biased region" description="Low complexity" evidence="1">
    <location>
        <begin position="450"/>
        <end position="463"/>
    </location>
</feature>
<evidence type="ECO:0000313" key="3">
    <source>
        <dbReference type="Proteomes" id="UP000002058"/>
    </source>
</evidence>
<feature type="compositionally biased region" description="Polar residues" evidence="1">
    <location>
        <begin position="106"/>
        <end position="125"/>
    </location>
</feature>
<accession>C4JHA0</accession>
<dbReference type="KEGG" id="ure:UREG_02673"/>
<dbReference type="OMA" id="FWPNDNI"/>
<dbReference type="Proteomes" id="UP000002058">
    <property type="component" value="Unassembled WGS sequence"/>
</dbReference>
<dbReference type="EMBL" id="CH476615">
    <property type="protein sequence ID" value="EEP77824.1"/>
    <property type="molecule type" value="Genomic_DNA"/>
</dbReference>
<organism evidence="2 3">
    <name type="scientific">Uncinocarpus reesii (strain UAMH 1704)</name>
    <dbReference type="NCBI Taxonomy" id="336963"/>
    <lineage>
        <taxon>Eukaryota</taxon>
        <taxon>Fungi</taxon>
        <taxon>Dikarya</taxon>
        <taxon>Ascomycota</taxon>
        <taxon>Pezizomycotina</taxon>
        <taxon>Eurotiomycetes</taxon>
        <taxon>Eurotiomycetidae</taxon>
        <taxon>Onygenales</taxon>
        <taxon>Onygenaceae</taxon>
        <taxon>Uncinocarpus</taxon>
    </lineage>
</organism>
<dbReference type="HOGENOM" id="CLU_015384_1_0_1"/>
<dbReference type="AlphaFoldDB" id="C4JHA0"/>
<feature type="region of interest" description="Disordered" evidence="1">
    <location>
        <begin position="412"/>
        <end position="490"/>
    </location>
</feature>
<evidence type="ECO:0008006" key="4">
    <source>
        <dbReference type="Google" id="ProtNLM"/>
    </source>
</evidence>